<evidence type="ECO:0000313" key="2">
    <source>
        <dbReference type="EMBL" id="KAK7329534.1"/>
    </source>
</evidence>
<evidence type="ECO:0000256" key="1">
    <source>
        <dbReference type="SAM" id="Phobius"/>
    </source>
</evidence>
<evidence type="ECO:0000313" key="3">
    <source>
        <dbReference type="Proteomes" id="UP001367508"/>
    </source>
</evidence>
<comment type="caution">
    <text evidence="2">The sequence shown here is derived from an EMBL/GenBank/DDBJ whole genome shotgun (WGS) entry which is preliminary data.</text>
</comment>
<dbReference type="Proteomes" id="UP001367508">
    <property type="component" value="Unassembled WGS sequence"/>
</dbReference>
<dbReference type="EMBL" id="JAYMYQ010000005">
    <property type="protein sequence ID" value="KAK7329534.1"/>
    <property type="molecule type" value="Genomic_DNA"/>
</dbReference>
<keyword evidence="1" id="KW-0472">Membrane</keyword>
<dbReference type="AlphaFoldDB" id="A0AAN9L5D4"/>
<keyword evidence="1" id="KW-0812">Transmembrane</keyword>
<feature type="transmembrane region" description="Helical" evidence="1">
    <location>
        <begin position="6"/>
        <end position="38"/>
    </location>
</feature>
<protein>
    <submittedName>
        <fullName evidence="2">Uncharacterized protein</fullName>
    </submittedName>
</protein>
<keyword evidence="1" id="KW-1133">Transmembrane helix</keyword>
<keyword evidence="3" id="KW-1185">Reference proteome</keyword>
<proteinExistence type="predicted"/>
<organism evidence="2 3">
    <name type="scientific">Canavalia gladiata</name>
    <name type="common">Sword bean</name>
    <name type="synonym">Dolichos gladiatus</name>
    <dbReference type="NCBI Taxonomy" id="3824"/>
    <lineage>
        <taxon>Eukaryota</taxon>
        <taxon>Viridiplantae</taxon>
        <taxon>Streptophyta</taxon>
        <taxon>Embryophyta</taxon>
        <taxon>Tracheophyta</taxon>
        <taxon>Spermatophyta</taxon>
        <taxon>Magnoliopsida</taxon>
        <taxon>eudicotyledons</taxon>
        <taxon>Gunneridae</taxon>
        <taxon>Pentapetalae</taxon>
        <taxon>rosids</taxon>
        <taxon>fabids</taxon>
        <taxon>Fabales</taxon>
        <taxon>Fabaceae</taxon>
        <taxon>Papilionoideae</taxon>
        <taxon>50 kb inversion clade</taxon>
        <taxon>NPAAA clade</taxon>
        <taxon>indigoferoid/millettioid clade</taxon>
        <taxon>Phaseoleae</taxon>
        <taxon>Canavalia</taxon>
    </lineage>
</organism>
<accession>A0AAN9L5D4</accession>
<reference evidence="2 3" key="1">
    <citation type="submission" date="2024-01" db="EMBL/GenBank/DDBJ databases">
        <title>The genomes of 5 underutilized Papilionoideae crops provide insights into root nodulation and disease resistanc.</title>
        <authorList>
            <person name="Jiang F."/>
        </authorList>
    </citation>
    <scope>NUCLEOTIDE SEQUENCE [LARGE SCALE GENOMIC DNA]</scope>
    <source>
        <strain evidence="2">LVBAO_FW01</strain>
        <tissue evidence="2">Leaves</tissue>
    </source>
</reference>
<name>A0AAN9L5D4_CANGL</name>
<gene>
    <name evidence="2" type="ORF">VNO77_23704</name>
</gene>
<sequence>MINFTLFSLIVFYFALNPVAFLVFHTYVVVFYFSFCLIENRGHTLARRILNRREKEERDWKVHDATLMAVRVSC</sequence>